<organism evidence="1 2">
    <name type="scientific">Coemansia linderi</name>
    <dbReference type="NCBI Taxonomy" id="2663919"/>
    <lineage>
        <taxon>Eukaryota</taxon>
        <taxon>Fungi</taxon>
        <taxon>Fungi incertae sedis</taxon>
        <taxon>Zoopagomycota</taxon>
        <taxon>Kickxellomycotina</taxon>
        <taxon>Kickxellomycetes</taxon>
        <taxon>Kickxellales</taxon>
        <taxon>Kickxellaceae</taxon>
        <taxon>Coemansia</taxon>
    </lineage>
</organism>
<gene>
    <name evidence="1" type="ORF">GGI18_006240</name>
</gene>
<feature type="non-terminal residue" evidence="1">
    <location>
        <position position="135"/>
    </location>
</feature>
<keyword evidence="2" id="KW-1185">Reference proteome</keyword>
<proteinExistence type="predicted"/>
<name>A0ACC1JQI9_9FUNG</name>
<protein>
    <submittedName>
        <fullName evidence="1">Uncharacterized protein</fullName>
    </submittedName>
</protein>
<dbReference type="EMBL" id="JANBUK010004010">
    <property type="protein sequence ID" value="KAJ2765324.1"/>
    <property type="molecule type" value="Genomic_DNA"/>
</dbReference>
<reference evidence="1" key="1">
    <citation type="submission" date="2022-07" db="EMBL/GenBank/DDBJ databases">
        <title>Phylogenomic reconstructions and comparative analyses of Kickxellomycotina fungi.</title>
        <authorList>
            <person name="Reynolds N.K."/>
            <person name="Stajich J.E."/>
            <person name="Barry K."/>
            <person name="Grigoriev I.V."/>
            <person name="Crous P."/>
            <person name="Smith M.E."/>
        </authorList>
    </citation>
    <scope>NUCLEOTIDE SEQUENCE</scope>
    <source>
        <strain evidence="1">BCRC 34191</strain>
    </source>
</reference>
<evidence type="ECO:0000313" key="1">
    <source>
        <dbReference type="EMBL" id="KAJ2765324.1"/>
    </source>
</evidence>
<accession>A0ACC1JQI9</accession>
<sequence>MSSSRFQPPTASPPRQKEGCHLFVPSLSADSKSEIADDCDQIDMGLIDRKSTADIEACTNPSYYRLWAIIEARLAKTSKDACGAFAQLCRHTQQMFTEQYDLRFTFGFTVCTGEVCLYHFGNNKIVASAPMDIAT</sequence>
<comment type="caution">
    <text evidence="1">The sequence shown here is derived from an EMBL/GenBank/DDBJ whole genome shotgun (WGS) entry which is preliminary data.</text>
</comment>
<evidence type="ECO:0000313" key="2">
    <source>
        <dbReference type="Proteomes" id="UP001140066"/>
    </source>
</evidence>
<dbReference type="Proteomes" id="UP001140066">
    <property type="component" value="Unassembled WGS sequence"/>
</dbReference>